<organism evidence="1 2">
    <name type="scientific">Granulicella aggregans</name>
    <dbReference type="NCBI Taxonomy" id="474949"/>
    <lineage>
        <taxon>Bacteria</taxon>
        <taxon>Pseudomonadati</taxon>
        <taxon>Acidobacteriota</taxon>
        <taxon>Terriglobia</taxon>
        <taxon>Terriglobales</taxon>
        <taxon>Acidobacteriaceae</taxon>
        <taxon>Granulicella</taxon>
    </lineage>
</organism>
<protein>
    <submittedName>
        <fullName evidence="1">DNA uptake protein ComE-like DNA-binding protein</fullName>
    </submittedName>
</protein>
<dbReference type="EMBL" id="JACHIP010000004">
    <property type="protein sequence ID" value="MBB5058545.1"/>
    <property type="molecule type" value="Genomic_DNA"/>
</dbReference>
<dbReference type="GO" id="GO:0003677">
    <property type="term" value="F:DNA binding"/>
    <property type="evidence" value="ECO:0007669"/>
    <property type="project" value="UniProtKB-KW"/>
</dbReference>
<keyword evidence="2" id="KW-1185">Reference proteome</keyword>
<gene>
    <name evidence="1" type="ORF">HDF16_003259</name>
</gene>
<dbReference type="AlphaFoldDB" id="A0A7W7ZEN5"/>
<comment type="caution">
    <text evidence="1">The sequence shown here is derived from an EMBL/GenBank/DDBJ whole genome shotgun (WGS) entry which is preliminary data.</text>
</comment>
<evidence type="ECO:0000313" key="1">
    <source>
        <dbReference type="EMBL" id="MBB5058545.1"/>
    </source>
</evidence>
<evidence type="ECO:0000313" key="2">
    <source>
        <dbReference type="Proteomes" id="UP000540989"/>
    </source>
</evidence>
<keyword evidence="1" id="KW-0238">DNA-binding</keyword>
<reference evidence="1 2" key="1">
    <citation type="submission" date="2020-08" db="EMBL/GenBank/DDBJ databases">
        <title>Genomic Encyclopedia of Type Strains, Phase IV (KMG-V): Genome sequencing to study the core and pangenomes of soil and plant-associated prokaryotes.</title>
        <authorList>
            <person name="Whitman W."/>
        </authorList>
    </citation>
    <scope>NUCLEOTIDE SEQUENCE [LARGE SCALE GENOMIC DNA]</scope>
    <source>
        <strain evidence="1 2">M8UP14</strain>
    </source>
</reference>
<sequence>MKPHFNLLLAAPLLLLGCTSSPRSQDIVRRSTAAATRTIASDVKGAALGIRDGLRHDPNNDPVDINHASKDALESLPGVTSAEAARIIENRPYGHSADLRRRHILAKDTYDKVSSRLVAH</sequence>
<name>A0A7W7ZEN5_9BACT</name>
<proteinExistence type="predicted"/>
<dbReference type="SUPFAM" id="SSF81585">
    <property type="entry name" value="PsbU/PolX domain-like"/>
    <property type="match status" value="1"/>
</dbReference>
<dbReference type="Proteomes" id="UP000540989">
    <property type="component" value="Unassembled WGS sequence"/>
</dbReference>
<dbReference type="RefSeq" id="WP_184218295.1">
    <property type="nucleotide sequence ID" value="NZ_JACHIP010000004.1"/>
</dbReference>
<dbReference type="Gene3D" id="1.10.150.320">
    <property type="entry name" value="Photosystem II 12 kDa extrinsic protein"/>
    <property type="match status" value="1"/>
</dbReference>
<dbReference type="PROSITE" id="PS51257">
    <property type="entry name" value="PROKAR_LIPOPROTEIN"/>
    <property type="match status" value="1"/>
</dbReference>
<dbReference type="Pfam" id="PF12836">
    <property type="entry name" value="HHH_3"/>
    <property type="match status" value="1"/>
</dbReference>
<accession>A0A7W7ZEN5</accession>